<evidence type="ECO:0000256" key="20">
    <source>
        <dbReference type="ARBA" id="ARBA00023098"/>
    </source>
</evidence>
<dbReference type="PROSITE" id="PS50292">
    <property type="entry name" value="PEROXIDASE_3"/>
    <property type="match status" value="1"/>
</dbReference>
<dbReference type="GO" id="GO:0019371">
    <property type="term" value="P:cyclooxygenase pathway"/>
    <property type="evidence" value="ECO:0007669"/>
    <property type="project" value="TreeGrafter"/>
</dbReference>
<dbReference type="PANTHER" id="PTHR11903">
    <property type="entry name" value="PROSTAGLANDIN G/H SYNTHASE"/>
    <property type="match status" value="1"/>
</dbReference>
<dbReference type="GO" id="GO:0043005">
    <property type="term" value="C:neuron projection"/>
    <property type="evidence" value="ECO:0007669"/>
    <property type="project" value="TreeGrafter"/>
</dbReference>
<keyword evidence="18 30" id="KW-0560">Oxidoreductase</keyword>
<keyword evidence="13 26" id="KW-0479">Metal-binding</keyword>
<evidence type="ECO:0000256" key="3">
    <source>
        <dbReference type="ARBA" id="ARBA00004586"/>
    </source>
</evidence>
<organism evidence="30">
    <name type="scientific">Macellomenia sp. JCH-2014</name>
    <dbReference type="NCBI Taxonomy" id="1541964"/>
    <lineage>
        <taxon>Eukaryota</taxon>
        <taxon>Metazoa</taxon>
        <taxon>Spiralia</taxon>
        <taxon>Lophotrochozoa</taxon>
        <taxon>Mollusca</taxon>
        <taxon>Aplacophora</taxon>
        <taxon>Solenogastres</taxon>
        <taxon>Pholidoskepia</taxon>
        <taxon>Macellomeniidae</taxon>
        <taxon>Macellomenia</taxon>
    </lineage>
</organism>
<keyword evidence="28" id="KW-0732">Signal</keyword>
<dbReference type="GO" id="GO:0004601">
    <property type="term" value="F:peroxidase activity"/>
    <property type="evidence" value="ECO:0007669"/>
    <property type="project" value="UniProtKB-KW"/>
</dbReference>
<dbReference type="Gene3D" id="1.10.640.10">
    <property type="entry name" value="Haem peroxidase domain superfamily, animal type"/>
    <property type="match status" value="1"/>
</dbReference>
<keyword evidence="16" id="KW-0492">Microsome</keyword>
<evidence type="ECO:0000256" key="8">
    <source>
        <dbReference type="ARBA" id="ARBA00022501"/>
    </source>
</evidence>
<comment type="cofactor">
    <cofactor evidence="1">
        <name>heme b</name>
        <dbReference type="ChEBI" id="CHEBI:60344"/>
    </cofactor>
</comment>
<keyword evidence="27" id="KW-0245">EGF-like domain</keyword>
<feature type="signal peptide" evidence="28">
    <location>
        <begin position="1"/>
        <end position="27"/>
    </location>
</feature>
<comment type="catalytic activity">
    <reaction evidence="22">
        <text>(9Z,12Z)-octadecadienoate + AH2 + O2 = (9S)-hydroxy-(10E,12Z)-octadecadienoate + A + H2O</text>
        <dbReference type="Rhea" id="RHEA:75459"/>
        <dbReference type="ChEBI" id="CHEBI:13193"/>
        <dbReference type="ChEBI" id="CHEBI:15377"/>
        <dbReference type="ChEBI" id="CHEBI:15379"/>
        <dbReference type="ChEBI" id="CHEBI:17499"/>
        <dbReference type="ChEBI" id="CHEBI:30245"/>
        <dbReference type="ChEBI" id="CHEBI:77852"/>
    </reaction>
    <physiologicalReaction direction="left-to-right" evidence="22">
        <dbReference type="Rhea" id="RHEA:75460"/>
    </physiologicalReaction>
</comment>
<dbReference type="InterPro" id="IPR019791">
    <property type="entry name" value="Haem_peroxidase_animal"/>
</dbReference>
<evidence type="ECO:0000256" key="13">
    <source>
        <dbReference type="ARBA" id="ARBA00022723"/>
    </source>
</evidence>
<keyword evidence="17" id="KW-0223">Dioxygenase</keyword>
<evidence type="ECO:0000256" key="25">
    <source>
        <dbReference type="ARBA" id="ARBA00036409"/>
    </source>
</evidence>
<keyword evidence="8" id="KW-0644">Prostaglandin metabolism</keyword>
<dbReference type="InterPro" id="IPR000742">
    <property type="entry name" value="EGF"/>
</dbReference>
<evidence type="ECO:0000256" key="15">
    <source>
        <dbReference type="ARBA" id="ARBA00022832"/>
    </source>
</evidence>
<evidence type="ECO:0000256" key="27">
    <source>
        <dbReference type="PROSITE-ProRule" id="PRU00076"/>
    </source>
</evidence>
<feature type="binding site" description="axial binding residue" evidence="26">
    <location>
        <position position="393"/>
    </location>
    <ligand>
        <name>heme b</name>
        <dbReference type="ChEBI" id="CHEBI:60344"/>
    </ligand>
    <ligandPart>
        <name>Fe</name>
        <dbReference type="ChEBI" id="CHEBI:18248"/>
    </ligandPart>
</feature>
<evidence type="ECO:0000256" key="14">
    <source>
        <dbReference type="ARBA" id="ARBA00022824"/>
    </source>
</evidence>
<sequence>MMRIDICSKMFSFIVIIIVMMSVAVTADPGQGNKQQHYHPCCSFPCQNDGVCMSRGFTDYECDCTNTPFYGRNCQHATWLHSIKLFLKPSPTTVHTLLTNHGWLWSIINSISYLHDKAIRYVYISRGANIVSPPTHLSSHEYITMEANLNHSLYSRALPPVHKNCPTPMGVAGRKFLPDSQDVVDRLFKRDKFKPDPIHHSVHLPYFAQHFTHQFFKTDFTKGPDFQTSRHGVDGSNIYGGNNEVEGKLRSHIGGRLKSQILKGEEYPPYLKDVDVPMRYRNDTPEDRKFALGHEFYSVLPGLFLYSTIWLREHNRVAGILMKEHPDWDDEQLFQTTKLIIIGETIQIVIADYVQHLSNYNFDITFDPPVVYGSSFQFSTRISLEFNHLYHWHPMMPDDLHVDGKTYGMEDIYGNIELVTKYGVAAVAKAFTKQLAGAMTYRNHGAVTQHVIKEVIEHGRELRFQSFNNYRKRFGLEPYTSFQQLTDNEEISGILEEMYGDIDGVEFFVGLVTEKVPKNAKFGLSLLEMGASHSVTGLISNPICSPAYWKPSTFGGNVGFDIIKMATLERLFCNNIEGDCPEISFSVPEKYRNAAFEQIKKPPKSEL</sequence>
<evidence type="ECO:0000256" key="6">
    <source>
        <dbReference type="ARBA" id="ARBA00011738"/>
    </source>
</evidence>
<name>A0A0U2LJ89_9MOLL</name>
<evidence type="ECO:0000256" key="7">
    <source>
        <dbReference type="ARBA" id="ARBA00012440"/>
    </source>
</evidence>
<evidence type="ECO:0000256" key="4">
    <source>
        <dbReference type="ARBA" id="ARBA00004702"/>
    </source>
</evidence>
<keyword evidence="20" id="KW-0443">Lipid metabolism</keyword>
<evidence type="ECO:0000256" key="26">
    <source>
        <dbReference type="PIRSR" id="PIRSR619791-2"/>
    </source>
</evidence>
<dbReference type="SUPFAM" id="SSF57196">
    <property type="entry name" value="EGF/Laminin"/>
    <property type="match status" value="1"/>
</dbReference>
<comment type="pathway">
    <text evidence="4">Lipid metabolism; prostaglandin biosynthesis.</text>
</comment>
<dbReference type="GO" id="GO:0004666">
    <property type="term" value="F:prostaglandin-endoperoxide synthase activity"/>
    <property type="evidence" value="ECO:0007669"/>
    <property type="project" value="UniProtKB-EC"/>
</dbReference>
<keyword evidence="19 26" id="KW-0408">Iron</keyword>
<dbReference type="GO" id="GO:0016702">
    <property type="term" value="F:oxidoreductase activity, acting on single donors with incorporation of molecular oxygen, incorporation of two atoms of oxygen"/>
    <property type="evidence" value="ECO:0007669"/>
    <property type="project" value="TreeGrafter"/>
</dbReference>
<evidence type="ECO:0000256" key="1">
    <source>
        <dbReference type="ARBA" id="ARBA00001970"/>
    </source>
</evidence>
<feature type="chain" id="PRO_5006831072" description="prostaglandin-endoperoxide synthase" evidence="28">
    <location>
        <begin position="28"/>
        <end position="607"/>
    </location>
</feature>
<gene>
    <name evidence="30" type="primary">COX</name>
</gene>
<keyword evidence="14" id="KW-0256">Endoplasmic reticulum</keyword>
<dbReference type="InterPro" id="IPR037120">
    <property type="entry name" value="Haem_peroxidase_sf_animal"/>
</dbReference>
<dbReference type="CDD" id="cd00054">
    <property type="entry name" value="EGF_CA"/>
    <property type="match status" value="1"/>
</dbReference>
<evidence type="ECO:0000256" key="22">
    <source>
        <dbReference type="ARBA" id="ARBA00035976"/>
    </source>
</evidence>
<comment type="caution">
    <text evidence="27">Lacks conserved residue(s) required for the propagation of feature annotation.</text>
</comment>
<evidence type="ECO:0000259" key="29">
    <source>
        <dbReference type="PROSITE" id="PS50026"/>
    </source>
</evidence>
<dbReference type="GO" id="GO:0006979">
    <property type="term" value="P:response to oxidative stress"/>
    <property type="evidence" value="ECO:0007669"/>
    <property type="project" value="InterPro"/>
</dbReference>
<keyword evidence="15" id="KW-0276">Fatty acid metabolism</keyword>
<keyword evidence="11" id="KW-0643">Prostaglandin biosynthesis</keyword>
<dbReference type="GO" id="GO:0005789">
    <property type="term" value="C:endoplasmic reticulum membrane"/>
    <property type="evidence" value="ECO:0007669"/>
    <property type="project" value="UniProtKB-SubCell"/>
</dbReference>
<evidence type="ECO:0000256" key="23">
    <source>
        <dbReference type="ARBA" id="ARBA00036313"/>
    </source>
</evidence>
<comment type="subunit">
    <text evidence="6">Homodimer.</text>
</comment>
<dbReference type="EMBL" id="KM437902">
    <property type="protein sequence ID" value="ALG96656.1"/>
    <property type="molecule type" value="mRNA"/>
</dbReference>
<comment type="similarity">
    <text evidence="5">Belongs to the prostaglandin G/H synthase family.</text>
</comment>
<dbReference type="PRINTS" id="PR00457">
    <property type="entry name" value="ANPEROXIDASE"/>
</dbReference>
<keyword evidence="10" id="KW-0575">Peroxidase</keyword>
<evidence type="ECO:0000256" key="28">
    <source>
        <dbReference type="SAM" id="SignalP"/>
    </source>
</evidence>
<evidence type="ECO:0000256" key="11">
    <source>
        <dbReference type="ARBA" id="ARBA00022585"/>
    </source>
</evidence>
<dbReference type="AlphaFoldDB" id="A0A0U2LJ89"/>
<comment type="subcellular location">
    <subcellularLocation>
        <location evidence="3">Endoplasmic reticulum membrane</location>
    </subcellularLocation>
    <subcellularLocation>
        <location evidence="2">Microsome membrane</location>
    </subcellularLocation>
</comment>
<evidence type="ECO:0000256" key="18">
    <source>
        <dbReference type="ARBA" id="ARBA00023002"/>
    </source>
</evidence>
<keyword evidence="9" id="KW-0444">Lipid biosynthesis</keyword>
<evidence type="ECO:0000313" key="30">
    <source>
        <dbReference type="EMBL" id="ALG96656.1"/>
    </source>
</evidence>
<dbReference type="GO" id="GO:0046872">
    <property type="term" value="F:metal ion binding"/>
    <property type="evidence" value="ECO:0007669"/>
    <property type="project" value="UniProtKB-KW"/>
</dbReference>
<comment type="catalytic activity">
    <reaction evidence="23">
        <text>(9Z,12Z)-octadecadienoate + AH2 + O2 = (9R)-hydroxy-(10E,12Z)-octadecadienoate + A + H2O</text>
        <dbReference type="Rhea" id="RHEA:75447"/>
        <dbReference type="ChEBI" id="CHEBI:13193"/>
        <dbReference type="ChEBI" id="CHEBI:15377"/>
        <dbReference type="ChEBI" id="CHEBI:15379"/>
        <dbReference type="ChEBI" id="CHEBI:17499"/>
        <dbReference type="ChEBI" id="CHEBI:30245"/>
        <dbReference type="ChEBI" id="CHEBI:77895"/>
    </reaction>
    <physiologicalReaction direction="left-to-right" evidence="23">
        <dbReference type="Rhea" id="RHEA:75448"/>
    </physiologicalReaction>
</comment>
<dbReference type="InterPro" id="IPR050783">
    <property type="entry name" value="Oxylipin_biosynth_metab"/>
</dbReference>
<evidence type="ECO:0000256" key="17">
    <source>
        <dbReference type="ARBA" id="ARBA00022964"/>
    </source>
</evidence>
<evidence type="ECO:0000256" key="21">
    <source>
        <dbReference type="ARBA" id="ARBA00023160"/>
    </source>
</evidence>
<dbReference type="GO" id="GO:0020037">
    <property type="term" value="F:heme binding"/>
    <property type="evidence" value="ECO:0007669"/>
    <property type="project" value="InterPro"/>
</dbReference>
<evidence type="ECO:0000256" key="5">
    <source>
        <dbReference type="ARBA" id="ARBA00008928"/>
    </source>
</evidence>
<dbReference type="InterPro" id="IPR010255">
    <property type="entry name" value="Haem_peroxidase_sf"/>
</dbReference>
<evidence type="ECO:0000256" key="9">
    <source>
        <dbReference type="ARBA" id="ARBA00022516"/>
    </source>
</evidence>
<evidence type="ECO:0000256" key="2">
    <source>
        <dbReference type="ARBA" id="ARBA00004524"/>
    </source>
</evidence>
<dbReference type="EC" id="1.14.99.1" evidence="7"/>
<evidence type="ECO:0000256" key="19">
    <source>
        <dbReference type="ARBA" id="ARBA00023004"/>
    </source>
</evidence>
<dbReference type="Pfam" id="PF03098">
    <property type="entry name" value="An_peroxidase"/>
    <property type="match status" value="1"/>
</dbReference>
<keyword evidence="12 26" id="KW-0349">Heme</keyword>
<keyword evidence="21" id="KW-0275">Fatty acid biosynthesis</keyword>
<dbReference type="PROSITE" id="PS50026">
    <property type="entry name" value="EGF_3"/>
    <property type="match status" value="1"/>
</dbReference>
<accession>A0A0U2LJ89</accession>
<evidence type="ECO:0000256" key="12">
    <source>
        <dbReference type="ARBA" id="ARBA00022617"/>
    </source>
</evidence>
<dbReference type="PANTHER" id="PTHR11903:SF39">
    <property type="entry name" value="PROSTAGLANDIN G_H SYNTHASE 2-LIKE"/>
    <property type="match status" value="1"/>
</dbReference>
<comment type="catalytic activity">
    <reaction evidence="25">
        <text>(9Z,12Z)-octadecadienoate + AH2 + O2 = (13R)-hydroxy-(9Z,11E)-octadecadienoate + A + H2O</text>
        <dbReference type="Rhea" id="RHEA:75455"/>
        <dbReference type="ChEBI" id="CHEBI:13193"/>
        <dbReference type="ChEBI" id="CHEBI:15377"/>
        <dbReference type="ChEBI" id="CHEBI:15379"/>
        <dbReference type="ChEBI" id="CHEBI:17499"/>
        <dbReference type="ChEBI" id="CHEBI:30245"/>
        <dbReference type="ChEBI" id="CHEBI:136655"/>
    </reaction>
    <physiologicalReaction direction="left-to-right" evidence="25">
        <dbReference type="Rhea" id="RHEA:75456"/>
    </physiologicalReaction>
</comment>
<reference evidence="30" key="1">
    <citation type="journal article" date="2015" name="J. Mol. Evol.">
        <title>Reconstruction of cyclooxygenase evolution in animals suggests variable, lineage-specific duplications, and homologs with low sequence identity.</title>
        <authorList>
            <person name="Havird J.C."/>
            <person name="Kocot K.M."/>
            <person name="Brannock P.M."/>
            <person name="Cannon J.T."/>
            <person name="Waits D.S."/>
            <person name="Weese D.A."/>
            <person name="Santos S.R."/>
            <person name="Halanych K.M."/>
        </authorList>
    </citation>
    <scope>NUCLEOTIDE SEQUENCE</scope>
</reference>
<evidence type="ECO:0000256" key="10">
    <source>
        <dbReference type="ARBA" id="ARBA00022559"/>
    </source>
</evidence>
<dbReference type="SUPFAM" id="SSF48113">
    <property type="entry name" value="Heme-dependent peroxidases"/>
    <property type="match status" value="1"/>
</dbReference>
<evidence type="ECO:0000256" key="24">
    <source>
        <dbReference type="ARBA" id="ARBA00036358"/>
    </source>
</evidence>
<protein>
    <recommendedName>
        <fullName evidence="7">prostaglandin-endoperoxide synthase</fullName>
        <ecNumber evidence="7">1.14.99.1</ecNumber>
    </recommendedName>
</protein>
<dbReference type="Gene3D" id="2.10.25.10">
    <property type="entry name" value="Laminin"/>
    <property type="match status" value="1"/>
</dbReference>
<proteinExistence type="evidence at transcript level"/>
<evidence type="ECO:0000256" key="16">
    <source>
        <dbReference type="ARBA" id="ARBA00022848"/>
    </source>
</evidence>
<feature type="domain" description="EGF-like" evidence="29">
    <location>
        <begin position="37"/>
        <end position="75"/>
    </location>
</feature>
<comment type="catalytic activity">
    <reaction evidence="24">
        <text>(9Z,12Z)-octadecadienoate + AH2 + O2 = (13S)-hydroxy-(9Z,11E)-octadecadienoate + A + H2O</text>
        <dbReference type="Rhea" id="RHEA:75451"/>
        <dbReference type="ChEBI" id="CHEBI:13193"/>
        <dbReference type="ChEBI" id="CHEBI:15377"/>
        <dbReference type="ChEBI" id="CHEBI:15379"/>
        <dbReference type="ChEBI" id="CHEBI:17499"/>
        <dbReference type="ChEBI" id="CHEBI:30245"/>
        <dbReference type="ChEBI" id="CHEBI:90850"/>
    </reaction>
    <physiologicalReaction direction="left-to-right" evidence="24">
        <dbReference type="Rhea" id="RHEA:75452"/>
    </physiologicalReaction>
</comment>